<dbReference type="AlphaFoldDB" id="Q46767"/>
<feature type="domain" description="Peptidase S8/S53" evidence="1">
    <location>
        <begin position="293"/>
        <end position="542"/>
    </location>
</feature>
<evidence type="ECO:0000313" key="2">
    <source>
        <dbReference type="EMBL" id="AAA64865.1"/>
    </source>
</evidence>
<sequence>MKTMNDKNMLLGYGETLTNPVKLNRGGGEKNKPYSYSENKPVISAQLEELIEEINTLPLLAMPEGKAVAKFVLHPAFLAKSYFPVSLFERFSLESIGSKAVKVKPRKDIKKRGRKEEYTTACIYVSGKKESFPSFLDSVNQDTLTKGQQNDFVTLENISILEVSDKVKTINSNEVMSIEVALHTPDTSSSIVDSFEVFASQNGAVIDKARSIKVKGLTFMPIKASKDVALKVAEFSFLRTLRELPELRLSEPVISRSVIQTSNLSLPSEGAVNPHIKVAIFDGGLGIDDFNPWVTEYTFNGNASTNAKLLSHGQDVTSTVLFGVLGSETEKLSVPYCNIDHYRVLDSNVNNSDVDLFDVLIRIKSVLEQKKYDYINLSLGPRLPVDDDDVHVWTSTLEEILASGETLCTVAVGNDGQLPAKLNRIQPPADLVNGLSVGAATSLSDSWERCSYSCIGPGRSPGFVKPDGVAFGGHSDEPFQVYSPMVNGLAALRTSFSAPLVLRQAIALSASLNYNITPLTAKALLIHHAESNNINRAEVGWGRFPHDLSEVIFCDDDEVKVIYQGTLKGSQHMRAPIPFPDVPMRGCVNLRATFCFSSPVDAEHPLNYTRSGLEVTMRKGVSDSSGLTFPLFNLKNVYADENEQRVDAHKWETTLRSEHKFKPNELTNPCFDIIYYGRDCGMPIDVDELEELPYVLVVTLSAEEMPDLYNLIRQKYQTLQPIQVQQQIMLRT</sequence>
<protein>
    <submittedName>
        <fullName evidence="2">Orf732</fullName>
    </submittedName>
</protein>
<dbReference type="Pfam" id="PF00082">
    <property type="entry name" value="Peptidase_S8"/>
    <property type="match status" value="1"/>
</dbReference>
<organism evidence="2">
    <name type="scientific">Escherichia coli</name>
    <dbReference type="NCBI Taxonomy" id="562"/>
    <lineage>
        <taxon>Bacteria</taxon>
        <taxon>Pseudomonadati</taxon>
        <taxon>Pseudomonadota</taxon>
        <taxon>Gammaproteobacteria</taxon>
        <taxon>Enterobacterales</taxon>
        <taxon>Enterobacteriaceae</taxon>
        <taxon>Escherichia</taxon>
    </lineage>
</organism>
<dbReference type="EMBL" id="U23723">
    <property type="protein sequence ID" value="AAA64865.1"/>
    <property type="molecule type" value="Genomic_DNA"/>
</dbReference>
<dbReference type="InterPro" id="IPR034074">
    <property type="entry name" value="Y4bN_pept_dom"/>
</dbReference>
<proteinExistence type="predicted"/>
<dbReference type="GO" id="GO:0004252">
    <property type="term" value="F:serine-type endopeptidase activity"/>
    <property type="evidence" value="ECO:0007669"/>
    <property type="project" value="InterPro"/>
</dbReference>
<evidence type="ECO:0000259" key="1">
    <source>
        <dbReference type="Pfam" id="PF00082"/>
    </source>
</evidence>
<dbReference type="CDD" id="cd04847">
    <property type="entry name" value="Peptidases_S8_Subtilisin_like_2"/>
    <property type="match status" value="1"/>
</dbReference>
<name>Q46767_ECOLX</name>
<dbReference type="InterPro" id="IPR036852">
    <property type="entry name" value="Peptidase_S8/S53_dom_sf"/>
</dbReference>
<dbReference type="GO" id="GO:0006508">
    <property type="term" value="P:proteolysis"/>
    <property type="evidence" value="ECO:0007669"/>
    <property type="project" value="InterPro"/>
</dbReference>
<reference evidence="2" key="1">
    <citation type="journal article" date="1995" name="Plasmid">
        <title>Analysis of a retron EC86 and EC67 insertion site in Escherichia coli.</title>
        <authorList>
            <person name="Lim D."/>
        </authorList>
    </citation>
    <scope>NUCLEOTIDE SEQUENCE</scope>
</reference>
<dbReference type="InterPro" id="IPR000209">
    <property type="entry name" value="Peptidase_S8/S53_dom"/>
</dbReference>
<dbReference type="Gene3D" id="3.40.50.200">
    <property type="entry name" value="Peptidase S8/S53 domain"/>
    <property type="match status" value="1"/>
</dbReference>
<dbReference type="SUPFAM" id="SSF52743">
    <property type="entry name" value="Subtilisin-like"/>
    <property type="match status" value="1"/>
</dbReference>
<accession>Q46767</accession>